<dbReference type="InterPro" id="IPR023772">
    <property type="entry name" value="DNA-bd_HTH_TetR-type_CS"/>
</dbReference>
<dbReference type="SUPFAM" id="SSF46689">
    <property type="entry name" value="Homeodomain-like"/>
    <property type="match status" value="1"/>
</dbReference>
<evidence type="ECO:0000313" key="6">
    <source>
        <dbReference type="Proteomes" id="UP000013165"/>
    </source>
</evidence>
<dbReference type="PANTHER" id="PTHR30055">
    <property type="entry name" value="HTH-TYPE TRANSCRIPTIONAL REGULATOR RUTR"/>
    <property type="match status" value="1"/>
</dbReference>
<keyword evidence="6" id="KW-1185">Reference proteome</keyword>
<dbReference type="Gene3D" id="1.10.357.10">
    <property type="entry name" value="Tetracycline Repressor, domain 2"/>
    <property type="match status" value="1"/>
</dbReference>
<dbReference type="InterPro" id="IPR036271">
    <property type="entry name" value="Tet_transcr_reg_TetR-rel_C_sf"/>
</dbReference>
<organism evidence="5 6">
    <name type="scientific">Marinobacter nanhaiticus D15-8W</name>
    <dbReference type="NCBI Taxonomy" id="626887"/>
    <lineage>
        <taxon>Bacteria</taxon>
        <taxon>Pseudomonadati</taxon>
        <taxon>Pseudomonadota</taxon>
        <taxon>Gammaproteobacteria</taxon>
        <taxon>Pseudomonadales</taxon>
        <taxon>Marinobacteraceae</taxon>
        <taxon>Marinobacter</taxon>
    </lineage>
</organism>
<dbReference type="SUPFAM" id="SSF48498">
    <property type="entry name" value="Tetracyclin repressor-like, C-terminal domain"/>
    <property type="match status" value="1"/>
</dbReference>
<evidence type="ECO:0000256" key="3">
    <source>
        <dbReference type="PROSITE-ProRule" id="PRU00335"/>
    </source>
</evidence>
<keyword evidence="2 3" id="KW-0238">DNA-binding</keyword>
<dbReference type="HOGENOM" id="CLU_069356_12_4_6"/>
<keyword evidence="1" id="KW-0175">Coiled coil</keyword>
<dbReference type="PATRIC" id="fig|626887.3.peg.3560"/>
<feature type="domain" description="HTH tetR-type" evidence="4">
    <location>
        <begin position="58"/>
        <end position="118"/>
    </location>
</feature>
<accession>N6WP21</accession>
<dbReference type="InterPro" id="IPR001647">
    <property type="entry name" value="HTH_TetR"/>
</dbReference>
<dbReference type="InterPro" id="IPR041490">
    <property type="entry name" value="KstR2_TetR_C"/>
</dbReference>
<dbReference type="GO" id="GO:0000976">
    <property type="term" value="F:transcription cis-regulatory region binding"/>
    <property type="evidence" value="ECO:0007669"/>
    <property type="project" value="TreeGrafter"/>
</dbReference>
<evidence type="ECO:0000256" key="1">
    <source>
        <dbReference type="ARBA" id="ARBA00023054"/>
    </source>
</evidence>
<evidence type="ECO:0000256" key="2">
    <source>
        <dbReference type="ARBA" id="ARBA00023125"/>
    </source>
</evidence>
<dbReference type="InterPro" id="IPR009057">
    <property type="entry name" value="Homeodomain-like_sf"/>
</dbReference>
<sequence>MVKFGVHWSSVYTGRFRAHAGSDDSNTRDPDNDNRKYVLTPQSILAELVSEERISDPAGARGRLLREAARLFREKGYERTTVRDLAAAIGIQSGSLFHHFRTKEEILKAVMVETVLLNTELMRHAVSQASSPEERLRALVRCELEAINGQTGEAMAVLVFEWRSLSPESQREILKLRDIYEQLWLDVLGELHQAGRLAADPFVTRRMLTGALSWTVTWYRPDGPSDLDTLADEVMAMLGLGDAPASF</sequence>
<feature type="DNA-binding region" description="H-T-H motif" evidence="3">
    <location>
        <begin position="81"/>
        <end position="100"/>
    </location>
</feature>
<gene>
    <name evidence="5" type="ORF">J057_17810</name>
</gene>
<dbReference type="OrthoDB" id="5293556at2"/>
<dbReference type="STRING" id="626887.J057_17810"/>
<evidence type="ECO:0000313" key="5">
    <source>
        <dbReference type="EMBL" id="ENO13276.1"/>
    </source>
</evidence>
<evidence type="ECO:0000259" key="4">
    <source>
        <dbReference type="PROSITE" id="PS50977"/>
    </source>
</evidence>
<dbReference type="PROSITE" id="PS50977">
    <property type="entry name" value="HTH_TETR_2"/>
    <property type="match status" value="1"/>
</dbReference>
<dbReference type="GO" id="GO:0003700">
    <property type="term" value="F:DNA-binding transcription factor activity"/>
    <property type="evidence" value="ECO:0007669"/>
    <property type="project" value="TreeGrafter"/>
</dbReference>
<dbReference type="InterPro" id="IPR050109">
    <property type="entry name" value="HTH-type_TetR-like_transc_reg"/>
</dbReference>
<dbReference type="AlphaFoldDB" id="N6WP21"/>
<dbReference type="EMBL" id="APLQ01000014">
    <property type="protein sequence ID" value="ENO13276.1"/>
    <property type="molecule type" value="Genomic_DNA"/>
</dbReference>
<dbReference type="PROSITE" id="PS01081">
    <property type="entry name" value="HTH_TETR_1"/>
    <property type="match status" value="1"/>
</dbReference>
<dbReference type="eggNOG" id="COG1309">
    <property type="taxonomic scope" value="Bacteria"/>
</dbReference>
<dbReference type="Pfam" id="PF17932">
    <property type="entry name" value="TetR_C_24"/>
    <property type="match status" value="1"/>
</dbReference>
<name>N6WP21_9GAMM</name>
<dbReference type="Proteomes" id="UP000013165">
    <property type="component" value="Unassembled WGS sequence"/>
</dbReference>
<comment type="caution">
    <text evidence="5">The sequence shown here is derived from an EMBL/GenBank/DDBJ whole genome shotgun (WGS) entry which is preliminary data.</text>
</comment>
<reference evidence="5 6" key="1">
    <citation type="journal article" date="2013" name="Genome Announc.">
        <title>Genome Sequence of the Polycyclic Aromatic Hydrocarbon-Degrading Bacterium Strain Marinobacter nanhaiticus D15-8WT.</title>
        <authorList>
            <person name="Cui Z."/>
            <person name="Gao W."/>
            <person name="Li Q."/>
            <person name="Xu G."/>
            <person name="Zheng L."/>
        </authorList>
    </citation>
    <scope>NUCLEOTIDE SEQUENCE [LARGE SCALE GENOMIC DNA]</scope>
    <source>
        <strain evidence="5 6">D15-8W</strain>
    </source>
</reference>
<dbReference type="Pfam" id="PF00440">
    <property type="entry name" value="TetR_N"/>
    <property type="match status" value="1"/>
</dbReference>
<protein>
    <submittedName>
        <fullName evidence="5">TetR/AcrR family transcriptional regulator</fullName>
    </submittedName>
</protein>
<dbReference type="PRINTS" id="PR00455">
    <property type="entry name" value="HTHTETR"/>
</dbReference>
<proteinExistence type="predicted"/>
<dbReference type="PANTHER" id="PTHR30055:SF183">
    <property type="entry name" value="NUCLEOID OCCLUSION FACTOR SLMA"/>
    <property type="match status" value="1"/>
</dbReference>